<protein>
    <submittedName>
        <fullName evidence="1">Uncharacterized protein</fullName>
    </submittedName>
</protein>
<sequence length="193" mass="22510">NDRIIIENSLNEYQVQREMLCLRTGCEAYKETAKYLSQLYILLRDSNIEKKAATITIIDRLILSIILQPEKISELTRIFLIYHHGGLLHDKSLSPIDDVYRITKNSSTFVDSIDEIRNLANKTKQSLRLVSSIGKKHLNRFIKSKKDCWLIITDIILFNDDLLQIRDFILSSIDDKIWHICNPSYASKVPRKF</sequence>
<comment type="caution">
    <text evidence="1">The sequence shown here is derived from an EMBL/GenBank/DDBJ whole genome shotgun (WGS) entry which is preliminary data.</text>
</comment>
<proteinExistence type="predicted"/>
<evidence type="ECO:0000313" key="1">
    <source>
        <dbReference type="EMBL" id="CAF4265611.1"/>
    </source>
</evidence>
<organism evidence="1 2">
    <name type="scientific">Rotaria sordida</name>
    <dbReference type="NCBI Taxonomy" id="392033"/>
    <lineage>
        <taxon>Eukaryota</taxon>
        <taxon>Metazoa</taxon>
        <taxon>Spiralia</taxon>
        <taxon>Gnathifera</taxon>
        <taxon>Rotifera</taxon>
        <taxon>Eurotatoria</taxon>
        <taxon>Bdelloidea</taxon>
        <taxon>Philodinida</taxon>
        <taxon>Philodinidae</taxon>
        <taxon>Rotaria</taxon>
    </lineage>
</organism>
<reference evidence="1" key="1">
    <citation type="submission" date="2021-02" db="EMBL/GenBank/DDBJ databases">
        <authorList>
            <person name="Nowell W R."/>
        </authorList>
    </citation>
    <scope>NUCLEOTIDE SEQUENCE</scope>
</reference>
<gene>
    <name evidence="1" type="ORF">FNK824_LOCUS39267</name>
</gene>
<accession>A0A820FQ83</accession>
<dbReference type="AlphaFoldDB" id="A0A820FQ83"/>
<feature type="non-terminal residue" evidence="1">
    <location>
        <position position="1"/>
    </location>
</feature>
<dbReference type="EMBL" id="CAJOBE010024917">
    <property type="protein sequence ID" value="CAF4265611.1"/>
    <property type="molecule type" value="Genomic_DNA"/>
</dbReference>
<name>A0A820FQ83_9BILA</name>
<evidence type="ECO:0000313" key="2">
    <source>
        <dbReference type="Proteomes" id="UP000663874"/>
    </source>
</evidence>
<dbReference type="Proteomes" id="UP000663874">
    <property type="component" value="Unassembled WGS sequence"/>
</dbReference>